<feature type="compositionally biased region" description="Polar residues" evidence="1">
    <location>
        <begin position="120"/>
        <end position="142"/>
    </location>
</feature>
<proteinExistence type="predicted"/>
<dbReference type="OMA" id="VTHAENQ"/>
<sequence length="251" mass="26685">MTDSADNRPSTADHPPDTQHARTPPPFAPVFTLINNASTGTTHHPHVRYVFSDDDPDVLTRSLAECEHTYADESSSGSAPANRAMILDLAPNDDGNYSVAWASSLSPSWAVLNAELSQISPPSSDAGHNSDSGAGDASTNKNSRPDRLMLRIEGIETSAPSSSSEMRISDEASRHRPTSASGSGSGQRERERAGEGDDQANTLEEFERRMATLRKVVNAGEERRKKVALETIGGEDAAAQDAAAENPATST</sequence>
<dbReference type="Proteomes" id="UP000054516">
    <property type="component" value="Unassembled WGS sequence"/>
</dbReference>
<dbReference type="EMBL" id="DF977455">
    <property type="protein sequence ID" value="GAP85447.1"/>
    <property type="molecule type" value="Genomic_DNA"/>
</dbReference>
<feature type="compositionally biased region" description="Basic and acidic residues" evidence="1">
    <location>
        <begin position="143"/>
        <end position="154"/>
    </location>
</feature>
<accession>A0A1W2TBX7</accession>
<dbReference type="AlphaFoldDB" id="A0A1W2TBX7"/>
<feature type="region of interest" description="Disordered" evidence="1">
    <location>
        <begin position="1"/>
        <end position="28"/>
    </location>
</feature>
<evidence type="ECO:0000256" key="1">
    <source>
        <dbReference type="SAM" id="MobiDB-lite"/>
    </source>
</evidence>
<gene>
    <name evidence="2" type="ORF">SAMD00023353_1000590</name>
</gene>
<feature type="compositionally biased region" description="Polar residues" evidence="1">
    <location>
        <begin position="1"/>
        <end position="10"/>
    </location>
</feature>
<feature type="region of interest" description="Disordered" evidence="1">
    <location>
        <begin position="120"/>
        <end position="206"/>
    </location>
</feature>
<name>A0A1W2TBX7_ROSNE</name>
<evidence type="ECO:0000313" key="3">
    <source>
        <dbReference type="Proteomes" id="UP000054516"/>
    </source>
</evidence>
<keyword evidence="3" id="KW-1185">Reference proteome</keyword>
<evidence type="ECO:0000313" key="2">
    <source>
        <dbReference type="EMBL" id="GAP85447.1"/>
    </source>
</evidence>
<reference evidence="2" key="1">
    <citation type="submission" date="2016-03" db="EMBL/GenBank/DDBJ databases">
        <title>Draft genome sequence of Rosellinia necatrix.</title>
        <authorList>
            <person name="Kanematsu S."/>
        </authorList>
    </citation>
    <scope>NUCLEOTIDE SEQUENCE [LARGE SCALE GENOMIC DNA]</scope>
    <source>
        <strain evidence="2">W97</strain>
    </source>
</reference>
<feature type="region of interest" description="Disordered" evidence="1">
    <location>
        <begin position="230"/>
        <end position="251"/>
    </location>
</feature>
<dbReference type="OrthoDB" id="1681166at2759"/>
<protein>
    <submittedName>
        <fullName evidence="2">Uncharacterized protein</fullName>
    </submittedName>
</protein>
<organism evidence="2">
    <name type="scientific">Rosellinia necatrix</name>
    <name type="common">White root-rot fungus</name>
    <dbReference type="NCBI Taxonomy" id="77044"/>
    <lineage>
        <taxon>Eukaryota</taxon>
        <taxon>Fungi</taxon>
        <taxon>Dikarya</taxon>
        <taxon>Ascomycota</taxon>
        <taxon>Pezizomycotina</taxon>
        <taxon>Sordariomycetes</taxon>
        <taxon>Xylariomycetidae</taxon>
        <taxon>Xylariales</taxon>
        <taxon>Xylariaceae</taxon>
        <taxon>Rosellinia</taxon>
    </lineage>
</organism>
<dbReference type="STRING" id="77044.A0A1W2TBX7"/>